<dbReference type="Gene3D" id="1.10.287.130">
    <property type="match status" value="1"/>
</dbReference>
<gene>
    <name evidence="11" type="ORF">C7476_10991</name>
</gene>
<evidence type="ECO:0000313" key="12">
    <source>
        <dbReference type="Proteomes" id="UP000253324"/>
    </source>
</evidence>
<dbReference type="SUPFAM" id="SSF47384">
    <property type="entry name" value="Homodimeric domain of signal transducing histidine kinase"/>
    <property type="match status" value="1"/>
</dbReference>
<dbReference type="InterPro" id="IPR013655">
    <property type="entry name" value="PAS_fold_3"/>
</dbReference>
<keyword evidence="7" id="KW-0812">Transmembrane</keyword>
<keyword evidence="7" id="KW-1133">Transmembrane helix</keyword>
<feature type="transmembrane region" description="Helical" evidence="7">
    <location>
        <begin position="74"/>
        <end position="91"/>
    </location>
</feature>
<feature type="compositionally biased region" description="Polar residues" evidence="6">
    <location>
        <begin position="91"/>
        <end position="105"/>
    </location>
</feature>
<dbReference type="AlphaFoldDB" id="A0A368YQM4"/>
<evidence type="ECO:0000313" key="11">
    <source>
        <dbReference type="EMBL" id="RCW81909.1"/>
    </source>
</evidence>
<dbReference type="RefSeq" id="WP_245426383.1">
    <property type="nucleotide sequence ID" value="NZ_QPJM01000009.1"/>
</dbReference>
<dbReference type="Gene3D" id="3.30.565.10">
    <property type="entry name" value="Histidine kinase-like ATPase, C-terminal domain"/>
    <property type="match status" value="1"/>
</dbReference>
<dbReference type="InterPro" id="IPR052162">
    <property type="entry name" value="Sensor_kinase/Photoreceptor"/>
</dbReference>
<keyword evidence="3" id="KW-0597">Phosphoprotein</keyword>
<evidence type="ECO:0000256" key="7">
    <source>
        <dbReference type="SAM" id="Phobius"/>
    </source>
</evidence>
<dbReference type="InterPro" id="IPR035965">
    <property type="entry name" value="PAS-like_dom_sf"/>
</dbReference>
<name>A0A368YQM4_9HYPH</name>
<dbReference type="PANTHER" id="PTHR43304:SF1">
    <property type="entry name" value="PAC DOMAIN-CONTAINING PROTEIN"/>
    <property type="match status" value="1"/>
</dbReference>
<dbReference type="CDD" id="cd00082">
    <property type="entry name" value="HisKA"/>
    <property type="match status" value="1"/>
</dbReference>
<protein>
    <recommendedName>
        <fullName evidence="2">histidine kinase</fullName>
        <ecNumber evidence="2">2.7.13.3</ecNumber>
    </recommendedName>
</protein>
<dbReference type="Pfam" id="PF02518">
    <property type="entry name" value="HATPase_c"/>
    <property type="match status" value="1"/>
</dbReference>
<dbReference type="EMBL" id="QPJM01000009">
    <property type="protein sequence ID" value="RCW81909.1"/>
    <property type="molecule type" value="Genomic_DNA"/>
</dbReference>
<evidence type="ECO:0000259" key="9">
    <source>
        <dbReference type="PROSITE" id="PS50112"/>
    </source>
</evidence>
<dbReference type="InterPro" id="IPR005467">
    <property type="entry name" value="His_kinase_dom"/>
</dbReference>
<dbReference type="NCBIfam" id="TIGR00229">
    <property type="entry name" value="sensory_box"/>
    <property type="match status" value="2"/>
</dbReference>
<evidence type="ECO:0000256" key="1">
    <source>
        <dbReference type="ARBA" id="ARBA00000085"/>
    </source>
</evidence>
<evidence type="ECO:0000259" key="10">
    <source>
        <dbReference type="PROSITE" id="PS50113"/>
    </source>
</evidence>
<dbReference type="Gene3D" id="3.30.450.20">
    <property type="entry name" value="PAS domain"/>
    <property type="match status" value="3"/>
</dbReference>
<comment type="catalytic activity">
    <reaction evidence="1">
        <text>ATP + protein L-histidine = ADP + protein N-phospho-L-histidine.</text>
        <dbReference type="EC" id="2.7.13.3"/>
    </reaction>
</comment>
<dbReference type="PROSITE" id="PS50109">
    <property type="entry name" value="HIS_KIN"/>
    <property type="match status" value="1"/>
</dbReference>
<dbReference type="InterPro" id="IPR000700">
    <property type="entry name" value="PAS-assoc_C"/>
</dbReference>
<dbReference type="SUPFAM" id="SSF55874">
    <property type="entry name" value="ATPase domain of HSP90 chaperone/DNA topoisomerase II/histidine kinase"/>
    <property type="match status" value="1"/>
</dbReference>
<dbReference type="InterPro" id="IPR000014">
    <property type="entry name" value="PAS"/>
</dbReference>
<dbReference type="GO" id="GO:0000155">
    <property type="term" value="F:phosphorelay sensor kinase activity"/>
    <property type="evidence" value="ECO:0007669"/>
    <property type="project" value="InterPro"/>
</dbReference>
<dbReference type="InterPro" id="IPR003661">
    <property type="entry name" value="HisK_dim/P_dom"/>
</dbReference>
<dbReference type="InterPro" id="IPR004358">
    <property type="entry name" value="Sig_transdc_His_kin-like_C"/>
</dbReference>
<sequence length="709" mass="78818">MKDMPTLIAATFSIAGLITYLLTEMKIALILLVVAAVQVTPANWIMTVRWGLVIGFLSAVALSLPILSILSDTAFSWALFFAVAIAISVTGSPNRSTTSSKTGSADNRDGARSDYSNRSDLDFIHPDDRDAITQAEGRALWSGFPQVVKYRHIQPDGSFIWTDFRAEPTYRIADTIAPKISAQHLPWTVADSLGETADAARMAMTLETIFGGGWALDPTGRFTYATPNAQTTVGLTLEQMNEPLDGKLFVDGGNLGWKRMFHPDEYERVATWFRHCLKTGQNWNDEYRLRRASTGEYGWYRVAARPTRDSHNRITGWYGTSIDITVLKQTEEALRSRERELSQLVDMVPIHIIRLTADGKPTFMSKGTADFFALENQLLEEPDKVMAVMREALHPDDAAKVTAVLKRASREGERFALTYRVRRGDGMYRWMNGRGEPLRDEAGGIVQWYAVSLDIDDQVRTQEELRLAQENLARASQAASLAELSASIAHEVGQPLAALLSSAEASQRWLLNNPPNIERAQQALERVVRGGNSAAEIINRIRALFKHSTASREPIYLQSIVAEARDLMAEECSQHGVQLEVNVDDDLPAISLDRVQIQQVLINLLRNGVDAMKASNDAKLLRVWILLKQEVIEIGVSDTGHGVEVPTLIFEPFFTTKEQGMGMGLAICRSIVDRHGGRLWTEKNLPKGATFLFTLPLDSEGHRLDPTLS</sequence>
<dbReference type="SMART" id="SM00388">
    <property type="entry name" value="HisKA"/>
    <property type="match status" value="1"/>
</dbReference>
<accession>A0A368YQM4</accession>
<dbReference type="SUPFAM" id="SSF55785">
    <property type="entry name" value="PYP-like sensor domain (PAS domain)"/>
    <property type="match status" value="3"/>
</dbReference>
<feature type="domain" description="PAC" evidence="10">
    <location>
        <begin position="415"/>
        <end position="467"/>
    </location>
</feature>
<dbReference type="InterPro" id="IPR036097">
    <property type="entry name" value="HisK_dim/P_sf"/>
</dbReference>
<feature type="domain" description="PAS" evidence="9">
    <location>
        <begin position="198"/>
        <end position="280"/>
    </location>
</feature>
<proteinExistence type="predicted"/>
<dbReference type="PANTHER" id="PTHR43304">
    <property type="entry name" value="PHYTOCHROME-LIKE PROTEIN CPH1"/>
    <property type="match status" value="1"/>
</dbReference>
<feature type="region of interest" description="Disordered" evidence="6">
    <location>
        <begin position="91"/>
        <end position="121"/>
    </location>
</feature>
<dbReference type="PROSITE" id="PS50113">
    <property type="entry name" value="PAC"/>
    <property type="match status" value="2"/>
</dbReference>
<dbReference type="EC" id="2.7.13.3" evidence="2"/>
<dbReference type="InterPro" id="IPR001610">
    <property type="entry name" value="PAC"/>
</dbReference>
<dbReference type="PRINTS" id="PR00344">
    <property type="entry name" value="BCTRLSENSOR"/>
</dbReference>
<feature type="domain" description="Histidine kinase" evidence="8">
    <location>
        <begin position="487"/>
        <end position="699"/>
    </location>
</feature>
<evidence type="ECO:0000259" key="8">
    <source>
        <dbReference type="PROSITE" id="PS50109"/>
    </source>
</evidence>
<feature type="transmembrane region" description="Helical" evidence="7">
    <location>
        <begin position="50"/>
        <end position="67"/>
    </location>
</feature>
<evidence type="ECO:0000256" key="2">
    <source>
        <dbReference type="ARBA" id="ARBA00012438"/>
    </source>
</evidence>
<dbReference type="Pfam" id="PF00512">
    <property type="entry name" value="HisKA"/>
    <property type="match status" value="1"/>
</dbReference>
<reference evidence="11 12" key="1">
    <citation type="submission" date="2018-07" db="EMBL/GenBank/DDBJ databases">
        <title>Genomic Encyclopedia of Type Strains, Phase III (KMG-III): the genomes of soil and plant-associated and newly described type strains.</title>
        <authorList>
            <person name="Whitman W."/>
        </authorList>
    </citation>
    <scope>NUCLEOTIDE SEQUENCE [LARGE SCALE GENOMIC DNA]</scope>
    <source>
        <strain evidence="11 12">31-25a</strain>
    </source>
</reference>
<evidence type="ECO:0000256" key="5">
    <source>
        <dbReference type="ARBA" id="ARBA00022777"/>
    </source>
</evidence>
<dbReference type="Proteomes" id="UP000253324">
    <property type="component" value="Unassembled WGS sequence"/>
</dbReference>
<feature type="domain" description="PAS" evidence="9">
    <location>
        <begin position="337"/>
        <end position="412"/>
    </location>
</feature>
<keyword evidence="4" id="KW-0808">Transferase</keyword>
<keyword evidence="12" id="KW-1185">Reference proteome</keyword>
<feature type="domain" description="PAC" evidence="10">
    <location>
        <begin position="283"/>
        <end position="336"/>
    </location>
</feature>
<evidence type="ECO:0000256" key="4">
    <source>
        <dbReference type="ARBA" id="ARBA00022679"/>
    </source>
</evidence>
<dbReference type="InterPro" id="IPR003594">
    <property type="entry name" value="HATPase_dom"/>
</dbReference>
<comment type="caution">
    <text evidence="11">The sequence shown here is derived from an EMBL/GenBank/DDBJ whole genome shotgun (WGS) entry which is preliminary data.</text>
</comment>
<feature type="compositionally biased region" description="Basic and acidic residues" evidence="6">
    <location>
        <begin position="106"/>
        <end position="121"/>
    </location>
</feature>
<evidence type="ECO:0000256" key="6">
    <source>
        <dbReference type="SAM" id="MobiDB-lite"/>
    </source>
</evidence>
<dbReference type="SMART" id="SM00387">
    <property type="entry name" value="HATPase_c"/>
    <property type="match status" value="1"/>
</dbReference>
<organism evidence="11 12">
    <name type="scientific">Phyllobacterium bourgognense</name>
    <dbReference type="NCBI Taxonomy" id="314236"/>
    <lineage>
        <taxon>Bacteria</taxon>
        <taxon>Pseudomonadati</taxon>
        <taxon>Pseudomonadota</taxon>
        <taxon>Alphaproteobacteria</taxon>
        <taxon>Hyphomicrobiales</taxon>
        <taxon>Phyllobacteriaceae</taxon>
        <taxon>Phyllobacterium</taxon>
    </lineage>
</organism>
<dbReference type="CDD" id="cd00130">
    <property type="entry name" value="PAS"/>
    <property type="match status" value="3"/>
</dbReference>
<keyword evidence="5" id="KW-0418">Kinase</keyword>
<keyword evidence="7" id="KW-0472">Membrane</keyword>
<dbReference type="Pfam" id="PF08447">
    <property type="entry name" value="PAS_3"/>
    <property type="match status" value="2"/>
</dbReference>
<evidence type="ECO:0000256" key="3">
    <source>
        <dbReference type="ARBA" id="ARBA00022553"/>
    </source>
</evidence>
<dbReference type="InterPro" id="IPR036890">
    <property type="entry name" value="HATPase_C_sf"/>
</dbReference>
<dbReference type="SMART" id="SM00086">
    <property type="entry name" value="PAC"/>
    <property type="match status" value="3"/>
</dbReference>
<dbReference type="PROSITE" id="PS50112">
    <property type="entry name" value="PAS"/>
    <property type="match status" value="2"/>
</dbReference>